<dbReference type="EMBL" id="AP021874">
    <property type="protein sequence ID" value="BBO67517.1"/>
    <property type="molecule type" value="Genomic_DNA"/>
</dbReference>
<organism evidence="1 2">
    <name type="scientific">Desulfosarcina alkanivorans</name>
    <dbReference type="NCBI Taxonomy" id="571177"/>
    <lineage>
        <taxon>Bacteria</taxon>
        <taxon>Pseudomonadati</taxon>
        <taxon>Thermodesulfobacteriota</taxon>
        <taxon>Desulfobacteria</taxon>
        <taxon>Desulfobacterales</taxon>
        <taxon>Desulfosarcinaceae</taxon>
        <taxon>Desulfosarcina</taxon>
    </lineage>
</organism>
<dbReference type="OrthoDB" id="5420426at2"/>
<evidence type="ECO:0000313" key="1">
    <source>
        <dbReference type="EMBL" id="BBO67517.1"/>
    </source>
</evidence>
<sequence length="118" mass="13695">MRQKYRICQLRKKDALNIKEFAVVEKDTKNVDSAMLRDDHFDLICEHDYDAKIIARAADGGCNEVIEALRTPNMYFIEPYATKIAESVIDLSRGNEDRCIELFFDDRELLVAEMSDDQ</sequence>
<reference evidence="1 2" key="1">
    <citation type="submission" date="2019-11" db="EMBL/GenBank/DDBJ databases">
        <title>Comparative genomics of hydrocarbon-degrading Desulfosarcina strains.</title>
        <authorList>
            <person name="Watanabe M."/>
            <person name="Kojima H."/>
            <person name="Fukui M."/>
        </authorList>
    </citation>
    <scope>NUCLEOTIDE SEQUENCE [LARGE SCALE GENOMIC DNA]</scope>
    <source>
        <strain evidence="1 2">PL12</strain>
    </source>
</reference>
<accession>A0A5K7YS93</accession>
<keyword evidence="2" id="KW-1185">Reference proteome</keyword>
<protein>
    <submittedName>
        <fullName evidence="1">Uncharacterized protein</fullName>
    </submittedName>
</protein>
<dbReference type="Proteomes" id="UP000427906">
    <property type="component" value="Chromosome"/>
</dbReference>
<dbReference type="RefSeq" id="WP_155315770.1">
    <property type="nucleotide sequence ID" value="NZ_AP021874.1"/>
</dbReference>
<name>A0A5K7YS93_9BACT</name>
<dbReference type="KEGG" id="dalk:DSCA_14470"/>
<evidence type="ECO:0000313" key="2">
    <source>
        <dbReference type="Proteomes" id="UP000427906"/>
    </source>
</evidence>
<proteinExistence type="predicted"/>
<gene>
    <name evidence="1" type="ORF">DSCA_14470</name>
</gene>
<dbReference type="AlphaFoldDB" id="A0A5K7YS93"/>